<dbReference type="EMBL" id="SOAZ01000017">
    <property type="protein sequence ID" value="TDT51905.1"/>
    <property type="molecule type" value="Genomic_DNA"/>
</dbReference>
<accession>A0A4R7KD72</accession>
<proteinExistence type="predicted"/>
<evidence type="ECO:0000313" key="1">
    <source>
        <dbReference type="EMBL" id="TDT51905.1"/>
    </source>
</evidence>
<protein>
    <recommendedName>
        <fullName evidence="3">DUF3052 family protein</fullName>
    </recommendedName>
</protein>
<reference evidence="1 2" key="1">
    <citation type="submission" date="2019-03" db="EMBL/GenBank/DDBJ databases">
        <title>Genomic Encyclopedia of Type Strains, Phase IV (KMG-IV): sequencing the most valuable type-strain genomes for metagenomic binning, comparative biology and taxonomic classification.</title>
        <authorList>
            <person name="Goeker M."/>
        </authorList>
    </citation>
    <scope>NUCLEOTIDE SEQUENCE [LARGE SCALE GENOMIC DNA]</scope>
    <source>
        <strain evidence="1 2">DSM 24455</strain>
    </source>
</reference>
<dbReference type="Proteomes" id="UP000295325">
    <property type="component" value="Unassembled WGS sequence"/>
</dbReference>
<sequence>MNPILKKLGLKEQNPILILNAPEEYNEVIDCIEAEVHTEIRGTYDFIQVFAKDMEEAHILAEKAVKALGEDGHLWFCYPKGTSKKYKSDIKRNTTWDIFAPFEFEAVSQVSINDDWSAMCFRHVDKIKTMKRKTASTEKGKERIKKMKVLMNNFQQSLKSIHRFV</sequence>
<organism evidence="1 2">
    <name type="scientific">Fonticella tunisiensis</name>
    <dbReference type="NCBI Taxonomy" id="1096341"/>
    <lineage>
        <taxon>Bacteria</taxon>
        <taxon>Bacillati</taxon>
        <taxon>Bacillota</taxon>
        <taxon>Clostridia</taxon>
        <taxon>Eubacteriales</taxon>
        <taxon>Clostridiaceae</taxon>
        <taxon>Fonticella</taxon>
    </lineage>
</organism>
<comment type="caution">
    <text evidence="1">The sequence shown here is derived from an EMBL/GenBank/DDBJ whole genome shotgun (WGS) entry which is preliminary data.</text>
</comment>
<name>A0A4R7KD72_9CLOT</name>
<gene>
    <name evidence="1" type="ORF">EDD71_11741</name>
</gene>
<dbReference type="OrthoDB" id="9800461at2"/>
<evidence type="ECO:0000313" key="2">
    <source>
        <dbReference type="Proteomes" id="UP000295325"/>
    </source>
</evidence>
<keyword evidence="2" id="KW-1185">Reference proteome</keyword>
<dbReference type="AlphaFoldDB" id="A0A4R7KD72"/>
<evidence type="ECO:0008006" key="3">
    <source>
        <dbReference type="Google" id="ProtNLM"/>
    </source>
</evidence>
<dbReference type="RefSeq" id="WP_133628636.1">
    <property type="nucleotide sequence ID" value="NZ_SOAZ01000017.1"/>
</dbReference>